<dbReference type="InParanoid" id="D3BTQ2"/>
<dbReference type="Proteomes" id="UP000001396">
    <property type="component" value="Unassembled WGS sequence"/>
</dbReference>
<dbReference type="PANTHER" id="PTHR10655:SF17">
    <property type="entry name" value="LYSOPHOSPHOLIPASE-LIKE PROTEIN 1"/>
    <property type="match status" value="1"/>
</dbReference>
<dbReference type="InterPro" id="IPR003140">
    <property type="entry name" value="PLipase/COase/thioEstase"/>
</dbReference>
<dbReference type="RefSeq" id="XP_020427222.1">
    <property type="nucleotide sequence ID" value="XM_020581919.1"/>
</dbReference>
<sequence>MQKVFRTGYNYLNKLIIFCHGLTYSAEVWRERFENIQRNGNEHVKFILPNALSQHNDYIGSVTQSWFNFNVLNETATVDNDQLNLSRNRIDSLIESEIANGLSSDRIMLGGHSQGGSTAMFTFYNSKHRLAGCIPFGAGIPTKIFANERDDYPNRQQPLKLLHGREDDLVLLSFAESLLECFQRKHANVDLTIFEDTYHDPTDSVLQVNKTNTILISKKINRIVALLGSYKFATNDFYENTSFLNKASKLNSIFHIVSEKTPLSRNQIHQITTTSNPNNCSPLSHFCYHICPSFIHPSPHQIRLILNCINI</sequence>
<dbReference type="InterPro" id="IPR029058">
    <property type="entry name" value="AB_hydrolase_fold"/>
</dbReference>
<dbReference type="Pfam" id="PF02230">
    <property type="entry name" value="Abhydrolase_2"/>
    <property type="match status" value="1"/>
</dbReference>
<keyword evidence="2" id="KW-0378">Hydrolase</keyword>
<dbReference type="PANTHER" id="PTHR10655">
    <property type="entry name" value="LYSOPHOSPHOLIPASE-RELATED"/>
    <property type="match status" value="1"/>
</dbReference>
<gene>
    <name evidence="4" type="ORF">PPL_11162</name>
</gene>
<evidence type="ECO:0000256" key="1">
    <source>
        <dbReference type="ARBA" id="ARBA00006499"/>
    </source>
</evidence>
<accession>D3BTQ2</accession>
<feature type="domain" description="Phospholipase/carboxylesterase/thioesterase" evidence="3">
    <location>
        <begin position="13"/>
        <end position="207"/>
    </location>
</feature>
<evidence type="ECO:0000259" key="3">
    <source>
        <dbReference type="Pfam" id="PF02230"/>
    </source>
</evidence>
<dbReference type="GO" id="GO:0005737">
    <property type="term" value="C:cytoplasm"/>
    <property type="evidence" value="ECO:0007669"/>
    <property type="project" value="TreeGrafter"/>
</dbReference>
<proteinExistence type="inferred from homology"/>
<keyword evidence="5" id="KW-1185">Reference proteome</keyword>
<dbReference type="SUPFAM" id="SSF53474">
    <property type="entry name" value="alpha/beta-Hydrolases"/>
    <property type="match status" value="1"/>
</dbReference>
<dbReference type="STRING" id="670386.D3BTQ2"/>
<dbReference type="AlphaFoldDB" id="D3BTQ2"/>
<evidence type="ECO:0000313" key="4">
    <source>
        <dbReference type="EMBL" id="EFA75088.1"/>
    </source>
</evidence>
<organism evidence="4 5">
    <name type="scientific">Heterostelium pallidum (strain ATCC 26659 / Pp 5 / PN500)</name>
    <name type="common">Cellular slime mold</name>
    <name type="synonym">Polysphondylium pallidum</name>
    <dbReference type="NCBI Taxonomy" id="670386"/>
    <lineage>
        <taxon>Eukaryota</taxon>
        <taxon>Amoebozoa</taxon>
        <taxon>Evosea</taxon>
        <taxon>Eumycetozoa</taxon>
        <taxon>Dictyostelia</taxon>
        <taxon>Acytosteliales</taxon>
        <taxon>Acytosteliaceae</taxon>
        <taxon>Heterostelium</taxon>
    </lineage>
</organism>
<dbReference type="GO" id="GO:0052689">
    <property type="term" value="F:carboxylic ester hydrolase activity"/>
    <property type="evidence" value="ECO:0007669"/>
    <property type="project" value="TreeGrafter"/>
</dbReference>
<evidence type="ECO:0000313" key="5">
    <source>
        <dbReference type="Proteomes" id="UP000001396"/>
    </source>
</evidence>
<dbReference type="GO" id="GO:0008474">
    <property type="term" value="F:palmitoyl-(protein) hydrolase activity"/>
    <property type="evidence" value="ECO:0007669"/>
    <property type="project" value="TreeGrafter"/>
</dbReference>
<comment type="caution">
    <text evidence="4">The sequence shown here is derived from an EMBL/GenBank/DDBJ whole genome shotgun (WGS) entry which is preliminary data.</text>
</comment>
<dbReference type="Gene3D" id="3.40.50.1820">
    <property type="entry name" value="alpha/beta hydrolase"/>
    <property type="match status" value="1"/>
</dbReference>
<protein>
    <recommendedName>
        <fullName evidence="3">Phospholipase/carboxylesterase/thioesterase domain-containing protein</fullName>
    </recommendedName>
</protein>
<dbReference type="GeneID" id="31366630"/>
<evidence type="ECO:0000256" key="2">
    <source>
        <dbReference type="ARBA" id="ARBA00022801"/>
    </source>
</evidence>
<dbReference type="InterPro" id="IPR050565">
    <property type="entry name" value="LYPA1-2/EST-like"/>
</dbReference>
<comment type="similarity">
    <text evidence="1">Belongs to the AB hydrolase superfamily. AB hydrolase 2 family.</text>
</comment>
<reference evidence="4 5" key="1">
    <citation type="journal article" date="2011" name="Genome Res.">
        <title>Phylogeny-wide analysis of social amoeba genomes highlights ancient origins for complex intercellular communication.</title>
        <authorList>
            <person name="Heidel A.J."/>
            <person name="Lawal H.M."/>
            <person name="Felder M."/>
            <person name="Schilde C."/>
            <person name="Helps N.R."/>
            <person name="Tunggal B."/>
            <person name="Rivero F."/>
            <person name="John U."/>
            <person name="Schleicher M."/>
            <person name="Eichinger L."/>
            <person name="Platzer M."/>
            <person name="Noegel A.A."/>
            <person name="Schaap P."/>
            <person name="Gloeckner G."/>
        </authorList>
    </citation>
    <scope>NUCLEOTIDE SEQUENCE [LARGE SCALE GENOMIC DNA]</scope>
    <source>
        <strain evidence="5">ATCC 26659 / Pp 5 / PN500</strain>
    </source>
</reference>
<dbReference type="EMBL" id="ADBJ01000056">
    <property type="protein sequence ID" value="EFA75088.1"/>
    <property type="molecule type" value="Genomic_DNA"/>
</dbReference>
<name>D3BTQ2_HETP5</name>